<protein>
    <submittedName>
        <fullName evidence="2">Uncharacterized protein</fullName>
    </submittedName>
</protein>
<dbReference type="EMBL" id="CP139368">
    <property type="protein sequence ID" value="WPR90528.1"/>
    <property type="molecule type" value="Genomic_DNA"/>
</dbReference>
<dbReference type="Proteomes" id="UP001323798">
    <property type="component" value="Chromosome"/>
</dbReference>
<feature type="transmembrane region" description="Helical" evidence="1">
    <location>
        <begin position="18"/>
        <end position="38"/>
    </location>
</feature>
<keyword evidence="1" id="KW-0472">Membrane</keyword>
<proteinExistence type="predicted"/>
<sequence>MAADRESDASQGPVRPPIALAFALLGFVALMIFGLGMTSLATGTDVISTPGFGQFPGIFGPVFAAVAFAGVLWAFVRTASPRPAGASPRAAGRGGPPSFWGALVVAIAAFLAYLMGVGVVAMIVGADPAAAVGTVGSLATDWYGLVVFGAALIAAWAGIALVRTHADRPRWPWEKRPQ</sequence>
<feature type="transmembrane region" description="Helical" evidence="1">
    <location>
        <begin position="97"/>
        <end position="122"/>
    </location>
</feature>
<feature type="transmembrane region" description="Helical" evidence="1">
    <location>
        <begin position="142"/>
        <end position="162"/>
    </location>
</feature>
<gene>
    <name evidence="2" type="ORF">SM116_04340</name>
</gene>
<keyword evidence="3" id="KW-1185">Reference proteome</keyword>
<evidence type="ECO:0000313" key="3">
    <source>
        <dbReference type="Proteomes" id="UP001323798"/>
    </source>
</evidence>
<organism evidence="2 3">
    <name type="scientific">Microbacterium rhizosphaerae</name>
    <dbReference type="NCBI Taxonomy" id="1678237"/>
    <lineage>
        <taxon>Bacteria</taxon>
        <taxon>Bacillati</taxon>
        <taxon>Actinomycetota</taxon>
        <taxon>Actinomycetes</taxon>
        <taxon>Micrococcales</taxon>
        <taxon>Microbacteriaceae</taxon>
        <taxon>Microbacterium</taxon>
    </lineage>
</organism>
<evidence type="ECO:0000313" key="2">
    <source>
        <dbReference type="EMBL" id="WPR90528.1"/>
    </source>
</evidence>
<evidence type="ECO:0000256" key="1">
    <source>
        <dbReference type="SAM" id="Phobius"/>
    </source>
</evidence>
<dbReference type="RefSeq" id="WP_320943240.1">
    <property type="nucleotide sequence ID" value="NZ_BAABEU010000011.1"/>
</dbReference>
<accession>A0ABZ0SRT8</accession>
<reference evidence="2 3" key="1">
    <citation type="submission" date="2023-11" db="EMBL/GenBank/DDBJ databases">
        <title>Genome sequence of Microbacterium rhizosphaerae KACC 19337.</title>
        <authorList>
            <person name="Choi H."/>
            <person name="Kim S."/>
            <person name="Kim Y."/>
            <person name="Kwon S.-W."/>
            <person name="Heo J."/>
        </authorList>
    </citation>
    <scope>NUCLEOTIDE SEQUENCE [LARGE SCALE GENOMIC DNA]</scope>
    <source>
        <strain evidence="2 3">KACC 19337</strain>
    </source>
</reference>
<keyword evidence="1" id="KW-0812">Transmembrane</keyword>
<keyword evidence="1" id="KW-1133">Transmembrane helix</keyword>
<feature type="transmembrane region" description="Helical" evidence="1">
    <location>
        <begin position="58"/>
        <end position="76"/>
    </location>
</feature>
<name>A0ABZ0SRT8_9MICO</name>